<dbReference type="EMBL" id="BKCJ010002937">
    <property type="protein sequence ID" value="GEU51909.1"/>
    <property type="molecule type" value="Genomic_DNA"/>
</dbReference>
<feature type="domain" description="GAG-pre-integrase" evidence="2">
    <location>
        <begin position="444"/>
        <end position="511"/>
    </location>
</feature>
<dbReference type="Pfam" id="PF22936">
    <property type="entry name" value="Pol_BBD"/>
    <property type="match status" value="1"/>
</dbReference>
<sequence>METAEEDDDEIILSEKRIAKNRNRTLELVGRGNYRRWPTKIQEAIRMAHDLMDQVVRAKAAKDADNKIKWEDDQEGNHCQRQTRDMKLLEYTRLELVTKHDMVELYHSATGLTFIISSVPVPLNVVTAGRAITQCYSTPINNRLRTLSNTKNPAVIQDGRVDIQSKNVGYVGNNNQNVGRTKRNQPTNAYNGKTNVQSYNCNGKGHYARNVQNPEFVMQNNAYGDNTLKELNAIMIMMERIQLTDDKSDAEATYGTEFISEAKMVSKVDVKTDKSKSVTSCSTPKNEQAGSSSVRIPESKDKNLKKRVLMHTKSKSASKDVKKSHSSVSLVLISMNSNLLKAKTVNDVHDGSNLVIHIVLWIIDSGCSKHMTGKLKLLRNFIEKFMSTVCFGNDHFARITGYEDYVQGNLMICYVYYVDGLGHNLFLGEDLLTGSQESNRNTISISKMAASSLVCLMSKATSIKSWLWHFRLSHLNFGTINHLTKQDLVDGLLRFKYDKDHLCSACEQRKSKKAIFPSKTRSYETRTLEVLDNSAANTLDTEDTPSSSSIIVEDHEAPQIVSSLKEPIANEPSTPVSDNNFEEPVQEDIAELDENTCINPFGAYAFKEAESSSNYQDLSNMHEFYQQHRSLTNG</sequence>
<evidence type="ECO:0000256" key="1">
    <source>
        <dbReference type="SAM" id="MobiDB-lite"/>
    </source>
</evidence>
<name>A0A6L2KSH1_TANCI</name>
<gene>
    <name evidence="4" type="ORF">Tci_023887</name>
</gene>
<evidence type="ECO:0000313" key="4">
    <source>
        <dbReference type="EMBL" id="GEU51909.1"/>
    </source>
</evidence>
<evidence type="ECO:0000259" key="3">
    <source>
        <dbReference type="Pfam" id="PF22936"/>
    </source>
</evidence>
<dbReference type="Pfam" id="PF13976">
    <property type="entry name" value="gag_pre-integrs"/>
    <property type="match status" value="1"/>
</dbReference>
<protein>
    <submittedName>
        <fullName evidence="4">Uncharacterized protein</fullName>
    </submittedName>
</protein>
<feature type="compositionally biased region" description="Polar residues" evidence="1">
    <location>
        <begin position="281"/>
        <end position="294"/>
    </location>
</feature>
<dbReference type="AlphaFoldDB" id="A0A6L2KSH1"/>
<comment type="caution">
    <text evidence="4">The sequence shown here is derived from an EMBL/GenBank/DDBJ whole genome shotgun (WGS) entry which is preliminary data.</text>
</comment>
<proteinExistence type="predicted"/>
<dbReference type="InterPro" id="IPR054722">
    <property type="entry name" value="PolX-like_BBD"/>
</dbReference>
<reference evidence="4" key="1">
    <citation type="journal article" date="2019" name="Sci. Rep.">
        <title>Draft genome of Tanacetum cinerariifolium, the natural source of mosquito coil.</title>
        <authorList>
            <person name="Yamashiro T."/>
            <person name="Shiraishi A."/>
            <person name="Satake H."/>
            <person name="Nakayama K."/>
        </authorList>
    </citation>
    <scope>NUCLEOTIDE SEQUENCE</scope>
</reference>
<dbReference type="InterPro" id="IPR025724">
    <property type="entry name" value="GAG-pre-integrase_dom"/>
</dbReference>
<feature type="domain" description="Retrovirus-related Pol polyprotein from transposon TNT 1-94-like beta-barrel" evidence="3">
    <location>
        <begin position="361"/>
        <end position="428"/>
    </location>
</feature>
<accession>A0A6L2KSH1</accession>
<feature type="region of interest" description="Disordered" evidence="1">
    <location>
        <begin position="273"/>
        <end position="297"/>
    </location>
</feature>
<evidence type="ECO:0000259" key="2">
    <source>
        <dbReference type="Pfam" id="PF13976"/>
    </source>
</evidence>
<organism evidence="4">
    <name type="scientific">Tanacetum cinerariifolium</name>
    <name type="common">Dalmatian daisy</name>
    <name type="synonym">Chrysanthemum cinerariifolium</name>
    <dbReference type="NCBI Taxonomy" id="118510"/>
    <lineage>
        <taxon>Eukaryota</taxon>
        <taxon>Viridiplantae</taxon>
        <taxon>Streptophyta</taxon>
        <taxon>Embryophyta</taxon>
        <taxon>Tracheophyta</taxon>
        <taxon>Spermatophyta</taxon>
        <taxon>Magnoliopsida</taxon>
        <taxon>eudicotyledons</taxon>
        <taxon>Gunneridae</taxon>
        <taxon>Pentapetalae</taxon>
        <taxon>asterids</taxon>
        <taxon>campanulids</taxon>
        <taxon>Asterales</taxon>
        <taxon>Asteraceae</taxon>
        <taxon>Asteroideae</taxon>
        <taxon>Anthemideae</taxon>
        <taxon>Anthemidinae</taxon>
        <taxon>Tanacetum</taxon>
    </lineage>
</organism>